<feature type="transmembrane region" description="Helical" evidence="6">
    <location>
        <begin position="187"/>
        <end position="210"/>
    </location>
</feature>
<dbReference type="Proteomes" id="UP001187343">
    <property type="component" value="Unassembled WGS sequence"/>
</dbReference>
<feature type="transmembrane region" description="Helical" evidence="6">
    <location>
        <begin position="109"/>
        <end position="130"/>
    </location>
</feature>
<dbReference type="EMBL" id="JAUYZG010000007">
    <property type="protein sequence ID" value="KAK2903569.1"/>
    <property type="molecule type" value="Genomic_DNA"/>
</dbReference>
<dbReference type="PANTHER" id="PTHR23320">
    <property type="entry name" value="MEMBRANE-SPANNING 4-DOMAINS SUBFAMILY A MS4A -RELATED"/>
    <property type="match status" value="1"/>
</dbReference>
<comment type="subcellular location">
    <subcellularLocation>
        <location evidence="1">Membrane</location>
        <topology evidence="1">Multi-pass membrane protein</topology>
    </subcellularLocation>
</comment>
<comment type="caution">
    <text evidence="7">The sequence shown here is derived from an EMBL/GenBank/DDBJ whole genome shotgun (WGS) entry which is preliminary data.</text>
</comment>
<dbReference type="InterPro" id="IPR030417">
    <property type="entry name" value="MS4A"/>
</dbReference>
<evidence type="ECO:0000256" key="6">
    <source>
        <dbReference type="SAM" id="Phobius"/>
    </source>
</evidence>
<evidence type="ECO:0000256" key="2">
    <source>
        <dbReference type="ARBA" id="ARBA00009565"/>
    </source>
</evidence>
<feature type="transmembrane region" description="Helical" evidence="6">
    <location>
        <begin position="280"/>
        <end position="298"/>
    </location>
</feature>
<proteinExistence type="inferred from homology"/>
<reference evidence="7" key="1">
    <citation type="submission" date="2023-08" db="EMBL/GenBank/DDBJ databases">
        <title>Chromosome-level Genome Assembly of mud carp (Cirrhinus molitorella).</title>
        <authorList>
            <person name="Liu H."/>
        </authorList>
    </citation>
    <scope>NUCLEOTIDE SEQUENCE</scope>
    <source>
        <strain evidence="7">Prfri</strain>
        <tissue evidence="7">Muscle</tissue>
    </source>
</reference>
<gene>
    <name evidence="7" type="ORF">Q8A67_008282</name>
</gene>
<evidence type="ECO:0000313" key="7">
    <source>
        <dbReference type="EMBL" id="KAK2903569.1"/>
    </source>
</evidence>
<comment type="similarity">
    <text evidence="2">Belongs to the MS4A family.</text>
</comment>
<keyword evidence="5 6" id="KW-0472">Membrane</keyword>
<dbReference type="PANTHER" id="PTHR23320:SF125">
    <property type="entry name" value="TRANSMEMBRANE PROTEIN 176L.1-RELATED"/>
    <property type="match status" value="1"/>
</dbReference>
<evidence type="ECO:0000256" key="1">
    <source>
        <dbReference type="ARBA" id="ARBA00004141"/>
    </source>
</evidence>
<dbReference type="Pfam" id="PF04103">
    <property type="entry name" value="CD20"/>
    <property type="match status" value="1"/>
</dbReference>
<keyword evidence="8" id="KW-1185">Reference proteome</keyword>
<feature type="transmembrane region" description="Helical" evidence="6">
    <location>
        <begin position="310"/>
        <end position="329"/>
    </location>
</feature>
<evidence type="ECO:0000256" key="5">
    <source>
        <dbReference type="ARBA" id="ARBA00023136"/>
    </source>
</evidence>
<feature type="transmembrane region" description="Helical" evidence="6">
    <location>
        <begin position="237"/>
        <end position="268"/>
    </location>
</feature>
<dbReference type="InterPro" id="IPR007237">
    <property type="entry name" value="CD20-like"/>
</dbReference>
<keyword evidence="4 6" id="KW-1133">Transmembrane helix</keyword>
<organism evidence="7 8">
    <name type="scientific">Cirrhinus molitorella</name>
    <name type="common">mud carp</name>
    <dbReference type="NCBI Taxonomy" id="172907"/>
    <lineage>
        <taxon>Eukaryota</taxon>
        <taxon>Metazoa</taxon>
        <taxon>Chordata</taxon>
        <taxon>Craniata</taxon>
        <taxon>Vertebrata</taxon>
        <taxon>Euteleostomi</taxon>
        <taxon>Actinopterygii</taxon>
        <taxon>Neopterygii</taxon>
        <taxon>Teleostei</taxon>
        <taxon>Ostariophysi</taxon>
        <taxon>Cypriniformes</taxon>
        <taxon>Cyprinidae</taxon>
        <taxon>Labeoninae</taxon>
        <taxon>Labeonini</taxon>
        <taxon>Cirrhinus</taxon>
    </lineage>
</organism>
<evidence type="ECO:0000313" key="8">
    <source>
        <dbReference type="Proteomes" id="UP001187343"/>
    </source>
</evidence>
<evidence type="ECO:0000256" key="3">
    <source>
        <dbReference type="ARBA" id="ARBA00022692"/>
    </source>
</evidence>
<accession>A0AA88PU28</accession>
<dbReference type="AlphaFoldDB" id="A0AA88PU28"/>
<feature type="transmembrane region" description="Helical" evidence="6">
    <location>
        <begin position="84"/>
        <end position="103"/>
    </location>
</feature>
<name>A0AA88PU28_9TELE</name>
<evidence type="ECO:0000256" key="4">
    <source>
        <dbReference type="ARBA" id="ARBA00022989"/>
    </source>
</evidence>
<sequence>MTLTVSHVLGSNLKCKWPELCQILGFLYYSPVCSVSQDVKKGKLKDAHTDFGTVQVIIGVLNIAEGIVFTCHRSWFTMDKIAQGPFWLGSGFIVAGIVCIFSARFPSFYMLIIGMILNIVGAALAIKAVMLYSADLANDHTGYCESYNSSYYSHYGYGYRTPSSEISMKQEICQYYRNLVEIIFRGLDIIMIVLSVLQLFVTICFCVLTGKALCKKDDDAKLVEDPELYKPLLEDAFAVQCLLHLTIVEIIVGVTNIVMGFVFLSLGLSNSLDLMFQGPFWLGSAMLVGTCIFGAKFPYSCLVIFRGLDFMVVVLSVFQLCVTISFCVWTGKALFKKDEDAKPVEDPEPHKLLIEDITADPEC</sequence>
<keyword evidence="3 6" id="KW-0812">Transmembrane</keyword>
<protein>
    <submittedName>
        <fullName evidence="7">Uncharacterized protein</fullName>
    </submittedName>
</protein>
<dbReference type="GO" id="GO:0016020">
    <property type="term" value="C:membrane"/>
    <property type="evidence" value="ECO:0007669"/>
    <property type="project" value="UniProtKB-SubCell"/>
</dbReference>